<evidence type="ECO:0000256" key="4">
    <source>
        <dbReference type="ARBA" id="ARBA00022679"/>
    </source>
</evidence>
<gene>
    <name evidence="13" type="ORF">DQG23_07700</name>
</gene>
<keyword evidence="8" id="KW-0411">Iron-sulfur</keyword>
<keyword evidence="5" id="KW-0479">Metal-binding</keyword>
<evidence type="ECO:0000256" key="8">
    <source>
        <dbReference type="ARBA" id="ARBA00023014"/>
    </source>
</evidence>
<feature type="domain" description="Aminotransferase class V" evidence="12">
    <location>
        <begin position="4"/>
        <end position="373"/>
    </location>
</feature>
<dbReference type="Gene3D" id="3.40.640.10">
    <property type="entry name" value="Type I PLP-dependent aspartate aminotransferase-like (Major domain)"/>
    <property type="match status" value="1"/>
</dbReference>
<dbReference type="Gene3D" id="1.10.260.50">
    <property type="match status" value="1"/>
</dbReference>
<evidence type="ECO:0000256" key="9">
    <source>
        <dbReference type="ARBA" id="ARBA00050776"/>
    </source>
</evidence>
<feature type="coiled-coil region" evidence="11">
    <location>
        <begin position="256"/>
        <end position="283"/>
    </location>
</feature>
<dbReference type="InterPro" id="IPR016454">
    <property type="entry name" value="Cysteine_dSase"/>
</dbReference>
<evidence type="ECO:0000256" key="10">
    <source>
        <dbReference type="RuleBase" id="RU004504"/>
    </source>
</evidence>
<dbReference type="Gene3D" id="3.90.1150.10">
    <property type="entry name" value="Aspartate Aminotransferase, domain 1"/>
    <property type="match status" value="1"/>
</dbReference>
<dbReference type="AlphaFoldDB" id="A0A329MRI2"/>
<evidence type="ECO:0000256" key="1">
    <source>
        <dbReference type="ARBA" id="ARBA00001933"/>
    </source>
</evidence>
<evidence type="ECO:0000256" key="7">
    <source>
        <dbReference type="ARBA" id="ARBA00023004"/>
    </source>
</evidence>
<dbReference type="InterPro" id="IPR015424">
    <property type="entry name" value="PyrdxlP-dep_Trfase"/>
</dbReference>
<dbReference type="Proteomes" id="UP000250369">
    <property type="component" value="Unassembled WGS sequence"/>
</dbReference>
<sequence length="391" mass="41898">MNDIYLDHAATTPLHPAVFERMLPHLSGVSGFGNPSSTHRFGMAARLAVSDARDRLAAALHCDSRQLIFTSGGTESDNLAIFGSIAAAASKGKGQKGHIITSQIEHHAVLHTCEQLQRAGHEVTYLPVDTTGLIRIEDLERAIRPDTVLISIMFGNNEVGTLQPIRAIGELARSRGILFHVDAVQALGHIDLQASQLPVDFMSFSAHKIQGPKGTGALYCAPHVHLSPQLFGGSQERKRRAGTENVAGIVGFAAAAELAVQNIGQLQQNCAKLRQKMVETFQKFLGDGGFVENGHPDASHRLPHIVNVSFPGVDTETLLMNLDLEGIAAASGSACTSGSLEVSHVLQAMQLPEEVLRSAVRFSFGAGQPEDEIVLAAERAATIVSRIRNRK</sequence>
<dbReference type="SUPFAM" id="SSF53383">
    <property type="entry name" value="PLP-dependent transferases"/>
    <property type="match status" value="1"/>
</dbReference>
<name>A0A329MRI2_9BACL</name>
<keyword evidence="4" id="KW-0808">Transferase</keyword>
<dbReference type="RefSeq" id="WP_113030472.1">
    <property type="nucleotide sequence ID" value="NZ_QMFB01000003.1"/>
</dbReference>
<evidence type="ECO:0000259" key="12">
    <source>
        <dbReference type="Pfam" id="PF00266"/>
    </source>
</evidence>
<proteinExistence type="inferred from homology"/>
<evidence type="ECO:0000256" key="11">
    <source>
        <dbReference type="SAM" id="Coils"/>
    </source>
</evidence>
<dbReference type="GO" id="GO:0046872">
    <property type="term" value="F:metal ion binding"/>
    <property type="evidence" value="ECO:0007669"/>
    <property type="project" value="UniProtKB-KW"/>
</dbReference>
<dbReference type="PIRSF" id="PIRSF005572">
    <property type="entry name" value="NifS"/>
    <property type="match status" value="1"/>
</dbReference>
<dbReference type="Pfam" id="PF00266">
    <property type="entry name" value="Aminotran_5"/>
    <property type="match status" value="1"/>
</dbReference>
<dbReference type="InterPro" id="IPR020578">
    <property type="entry name" value="Aminotrans_V_PyrdxlP_BS"/>
</dbReference>
<keyword evidence="14" id="KW-1185">Reference proteome</keyword>
<comment type="caution">
    <text evidence="13">The sequence shown here is derived from an EMBL/GenBank/DDBJ whole genome shotgun (WGS) entry which is preliminary data.</text>
</comment>
<evidence type="ECO:0000256" key="5">
    <source>
        <dbReference type="ARBA" id="ARBA00022723"/>
    </source>
</evidence>
<dbReference type="FunFam" id="3.40.640.10:FF:000084">
    <property type="entry name" value="IscS-like cysteine desulfurase"/>
    <property type="match status" value="1"/>
</dbReference>
<dbReference type="EC" id="2.8.1.7" evidence="3"/>
<keyword evidence="6" id="KW-0663">Pyridoxal phosphate</keyword>
<protein>
    <recommendedName>
        <fullName evidence="3">cysteine desulfurase</fullName>
        <ecNumber evidence="3">2.8.1.7</ecNumber>
    </recommendedName>
</protein>
<dbReference type="PANTHER" id="PTHR11601">
    <property type="entry name" value="CYSTEINE DESULFURYLASE FAMILY MEMBER"/>
    <property type="match status" value="1"/>
</dbReference>
<keyword evidence="11" id="KW-0175">Coiled coil</keyword>
<keyword evidence="7" id="KW-0408">Iron</keyword>
<dbReference type="InterPro" id="IPR000192">
    <property type="entry name" value="Aminotrans_V_dom"/>
</dbReference>
<accession>A0A329MRI2</accession>
<dbReference type="PROSITE" id="PS00595">
    <property type="entry name" value="AA_TRANSFER_CLASS_5"/>
    <property type="match status" value="1"/>
</dbReference>
<comment type="catalytic activity">
    <reaction evidence="9">
        <text>(sulfur carrier)-H + L-cysteine = (sulfur carrier)-SH + L-alanine</text>
        <dbReference type="Rhea" id="RHEA:43892"/>
        <dbReference type="Rhea" id="RHEA-COMP:14737"/>
        <dbReference type="Rhea" id="RHEA-COMP:14739"/>
        <dbReference type="ChEBI" id="CHEBI:29917"/>
        <dbReference type="ChEBI" id="CHEBI:35235"/>
        <dbReference type="ChEBI" id="CHEBI:57972"/>
        <dbReference type="ChEBI" id="CHEBI:64428"/>
        <dbReference type="EC" id="2.8.1.7"/>
    </reaction>
</comment>
<reference evidence="13 14" key="1">
    <citation type="journal article" date="2009" name="Int. J. Syst. Evol. Microbiol.">
        <title>Paenibacillus contaminans sp. nov., isolated from a contaminated laboratory plate.</title>
        <authorList>
            <person name="Chou J.H."/>
            <person name="Lee J.H."/>
            <person name="Lin M.C."/>
            <person name="Chang P.S."/>
            <person name="Arun A.B."/>
            <person name="Young C.C."/>
            <person name="Chen W.M."/>
        </authorList>
    </citation>
    <scope>NUCLEOTIDE SEQUENCE [LARGE SCALE GENOMIC DNA]</scope>
    <source>
        <strain evidence="13 14">CKOBP-6</strain>
    </source>
</reference>
<evidence type="ECO:0000313" key="13">
    <source>
        <dbReference type="EMBL" id="RAV22162.1"/>
    </source>
</evidence>
<evidence type="ECO:0000256" key="3">
    <source>
        <dbReference type="ARBA" id="ARBA00012239"/>
    </source>
</evidence>
<evidence type="ECO:0000256" key="2">
    <source>
        <dbReference type="ARBA" id="ARBA00006490"/>
    </source>
</evidence>
<organism evidence="13 14">
    <name type="scientific">Paenibacillus contaminans</name>
    <dbReference type="NCBI Taxonomy" id="450362"/>
    <lineage>
        <taxon>Bacteria</taxon>
        <taxon>Bacillati</taxon>
        <taxon>Bacillota</taxon>
        <taxon>Bacilli</taxon>
        <taxon>Bacillales</taxon>
        <taxon>Paenibacillaceae</taxon>
        <taxon>Paenibacillus</taxon>
    </lineage>
</organism>
<evidence type="ECO:0000256" key="6">
    <source>
        <dbReference type="ARBA" id="ARBA00022898"/>
    </source>
</evidence>
<dbReference type="OrthoDB" id="9808002at2"/>
<dbReference type="InterPro" id="IPR015422">
    <property type="entry name" value="PyrdxlP-dep_Trfase_small"/>
</dbReference>
<comment type="cofactor">
    <cofactor evidence="1 10">
        <name>pyridoxal 5'-phosphate</name>
        <dbReference type="ChEBI" id="CHEBI:597326"/>
    </cofactor>
</comment>
<dbReference type="GO" id="GO:0051536">
    <property type="term" value="F:iron-sulfur cluster binding"/>
    <property type="evidence" value="ECO:0007669"/>
    <property type="project" value="UniProtKB-KW"/>
</dbReference>
<dbReference type="EMBL" id="QMFB01000003">
    <property type="protein sequence ID" value="RAV22162.1"/>
    <property type="molecule type" value="Genomic_DNA"/>
</dbReference>
<dbReference type="GO" id="GO:0031071">
    <property type="term" value="F:cysteine desulfurase activity"/>
    <property type="evidence" value="ECO:0007669"/>
    <property type="project" value="UniProtKB-EC"/>
</dbReference>
<dbReference type="InterPro" id="IPR015421">
    <property type="entry name" value="PyrdxlP-dep_Trfase_major"/>
</dbReference>
<dbReference type="PANTHER" id="PTHR11601:SF34">
    <property type="entry name" value="CYSTEINE DESULFURASE"/>
    <property type="match status" value="1"/>
</dbReference>
<evidence type="ECO:0000313" key="14">
    <source>
        <dbReference type="Proteomes" id="UP000250369"/>
    </source>
</evidence>
<comment type="similarity">
    <text evidence="2">Belongs to the class-V pyridoxal-phosphate-dependent aminotransferase family. NifS/IscS subfamily.</text>
</comment>